<sequence>MATKKRLKLNIDGMSLPFMTWRAGQKEFMPLLLGFYWLTDTKTGRRKGVNYVIIEEPEMGLHPQAIKSVILQIVNLLIRGYQVIVSTHSPVLLEFAWAFNILKDAKADSSAFAELFDLGNIDDYSSIFNNALINKKINTYYFDRQDDKVAVKDISSLDAGSEDLAVSEWGGLSSFSAKANDIVSNIAANNG</sequence>
<dbReference type="AlphaFoldDB" id="A0A1J5P1L3"/>
<gene>
    <name evidence="2" type="ORF">GALL_539690</name>
</gene>
<reference evidence="2" key="1">
    <citation type="submission" date="2016-10" db="EMBL/GenBank/DDBJ databases">
        <title>Sequence of Gallionella enrichment culture.</title>
        <authorList>
            <person name="Poehlein A."/>
            <person name="Muehling M."/>
            <person name="Daniel R."/>
        </authorList>
    </citation>
    <scope>NUCLEOTIDE SEQUENCE</scope>
</reference>
<accession>A0A1J5P1L3</accession>
<dbReference type="EMBL" id="MLJW01008081">
    <property type="protein sequence ID" value="OIQ64480.1"/>
    <property type="molecule type" value="Genomic_DNA"/>
</dbReference>
<comment type="caution">
    <text evidence="2">The sequence shown here is derived from an EMBL/GenBank/DDBJ whole genome shotgun (WGS) entry which is preliminary data.</text>
</comment>
<proteinExistence type="predicted"/>
<dbReference type="PANTHER" id="PTHR40396:SF1">
    <property type="entry name" value="ATPASE AAA-TYPE CORE DOMAIN-CONTAINING PROTEIN"/>
    <property type="match status" value="1"/>
</dbReference>
<dbReference type="SUPFAM" id="SSF52540">
    <property type="entry name" value="P-loop containing nucleoside triphosphate hydrolases"/>
    <property type="match status" value="1"/>
</dbReference>
<feature type="domain" description="ATPase AAA-type core" evidence="1">
    <location>
        <begin position="52"/>
        <end position="94"/>
    </location>
</feature>
<dbReference type="Pfam" id="PF13304">
    <property type="entry name" value="AAA_21"/>
    <property type="match status" value="1"/>
</dbReference>
<dbReference type="Gene3D" id="3.40.50.300">
    <property type="entry name" value="P-loop containing nucleotide triphosphate hydrolases"/>
    <property type="match status" value="1"/>
</dbReference>
<organism evidence="2">
    <name type="scientific">mine drainage metagenome</name>
    <dbReference type="NCBI Taxonomy" id="410659"/>
    <lineage>
        <taxon>unclassified sequences</taxon>
        <taxon>metagenomes</taxon>
        <taxon>ecological metagenomes</taxon>
    </lineage>
</organism>
<evidence type="ECO:0000313" key="2">
    <source>
        <dbReference type="EMBL" id="OIQ64480.1"/>
    </source>
</evidence>
<protein>
    <recommendedName>
        <fullName evidence="1">ATPase AAA-type core domain-containing protein</fullName>
    </recommendedName>
</protein>
<name>A0A1J5P1L3_9ZZZZ</name>
<evidence type="ECO:0000259" key="1">
    <source>
        <dbReference type="Pfam" id="PF13304"/>
    </source>
</evidence>
<dbReference type="PANTHER" id="PTHR40396">
    <property type="entry name" value="ATPASE-LIKE PROTEIN"/>
    <property type="match status" value="1"/>
</dbReference>
<dbReference type="GO" id="GO:0016887">
    <property type="term" value="F:ATP hydrolysis activity"/>
    <property type="evidence" value="ECO:0007669"/>
    <property type="project" value="InterPro"/>
</dbReference>
<dbReference type="InterPro" id="IPR003959">
    <property type="entry name" value="ATPase_AAA_core"/>
</dbReference>
<dbReference type="InterPro" id="IPR027417">
    <property type="entry name" value="P-loop_NTPase"/>
</dbReference>
<dbReference type="GO" id="GO:0005524">
    <property type="term" value="F:ATP binding"/>
    <property type="evidence" value="ECO:0007669"/>
    <property type="project" value="InterPro"/>
</dbReference>